<evidence type="ECO:0000256" key="3">
    <source>
        <dbReference type="ARBA" id="ARBA00023015"/>
    </source>
</evidence>
<evidence type="ECO:0000313" key="8">
    <source>
        <dbReference type="Proteomes" id="UP000036873"/>
    </source>
</evidence>
<evidence type="ECO:0000256" key="1">
    <source>
        <dbReference type="ARBA" id="ARBA00005384"/>
    </source>
</evidence>
<dbReference type="Pfam" id="PF00392">
    <property type="entry name" value="GntR"/>
    <property type="match status" value="1"/>
</dbReference>
<comment type="caution">
    <text evidence="7">The sequence shown here is derived from an EMBL/GenBank/DDBJ whole genome shotgun (WGS) entry which is preliminary data.</text>
</comment>
<keyword evidence="3" id="KW-0805">Transcription regulation</keyword>
<keyword evidence="4" id="KW-0238">DNA-binding</keyword>
<feature type="domain" description="HTH gntR-type" evidence="6">
    <location>
        <begin position="11"/>
        <end position="79"/>
    </location>
</feature>
<keyword evidence="5" id="KW-0804">Transcription</keyword>
<dbReference type="InterPro" id="IPR000524">
    <property type="entry name" value="Tscrpt_reg_HTH_GntR"/>
</dbReference>
<dbReference type="Proteomes" id="UP000036873">
    <property type="component" value="Unassembled WGS sequence"/>
</dbReference>
<dbReference type="GO" id="GO:0003700">
    <property type="term" value="F:DNA-binding transcription factor activity"/>
    <property type="evidence" value="ECO:0007669"/>
    <property type="project" value="InterPro"/>
</dbReference>
<dbReference type="PANTHER" id="PTHR46577">
    <property type="entry name" value="HTH-TYPE TRANSCRIPTIONAL REGULATORY PROTEIN GABR"/>
    <property type="match status" value="1"/>
</dbReference>
<dbReference type="InterPro" id="IPR036390">
    <property type="entry name" value="WH_DNA-bd_sf"/>
</dbReference>
<dbReference type="Gene3D" id="1.10.10.10">
    <property type="entry name" value="Winged helix-like DNA-binding domain superfamily/Winged helix DNA-binding domain"/>
    <property type="match status" value="1"/>
</dbReference>
<sequence>MITIHFKNQGQSLYEEIYEFIKNEIRSGHLKFNEKLPSKRSLAANLSVSVNTVDSAYGQLVAEGYLEAVPKKGFFVCEIDPYLHGDELHPVDIESLQVNEDEKIKIDFSPNAIDSNLFPYDIFRKIFKSTFNEYDPNLLKRPDIQGDLGLRKALVKLLYHSRGVTCSEDQIVIGAGTDNLLQILGLIWGRDKRFVFENPVYLKAYTIVENMGNQVIPVDIDKKGIRIEPMEALSNIAIYVTPSHQFPLGMSMPIDRRIKLLNFSNQGEGAYIIEDDYDSEFRYNEKPLPSLQSIDKNGKVIYMGTFSKSIAPSMRISYMVLPKPLLKLYLEISDEISSPVSSLEQKMIAEFIVSGSFEKHINKMRKVYKEKRMFLMDALNQLEDKVRVTGENAGHHLLVQLKTGMSEALMCASALALGVKVYPISPYFINTVPKKYTSMVLLGYGSLSNDEIDEGIALLKKAWGL</sequence>
<dbReference type="InterPro" id="IPR015424">
    <property type="entry name" value="PyrdxlP-dep_Trfase"/>
</dbReference>
<evidence type="ECO:0000259" key="6">
    <source>
        <dbReference type="PROSITE" id="PS50949"/>
    </source>
</evidence>
<dbReference type="EMBL" id="LGYO01000021">
    <property type="protein sequence ID" value="KNZ42003.1"/>
    <property type="molecule type" value="Genomic_DNA"/>
</dbReference>
<keyword evidence="2" id="KW-0663">Pyridoxal phosphate</keyword>
<organism evidence="7 8">
    <name type="scientific">Acetobacterium bakii</name>
    <dbReference type="NCBI Taxonomy" id="52689"/>
    <lineage>
        <taxon>Bacteria</taxon>
        <taxon>Bacillati</taxon>
        <taxon>Bacillota</taxon>
        <taxon>Clostridia</taxon>
        <taxon>Eubacteriales</taxon>
        <taxon>Eubacteriaceae</taxon>
        <taxon>Acetobacterium</taxon>
    </lineage>
</organism>
<dbReference type="AlphaFoldDB" id="A0A0L6U0H7"/>
<dbReference type="GO" id="GO:0030170">
    <property type="term" value="F:pyridoxal phosphate binding"/>
    <property type="evidence" value="ECO:0007669"/>
    <property type="project" value="InterPro"/>
</dbReference>
<reference evidence="8" key="1">
    <citation type="submission" date="2015-07" db="EMBL/GenBank/DDBJ databases">
        <title>Draft genome sequence of Acetobacterium bakii DSM 8293, a potential psychrophilic chemical producer through syngas fermentation.</title>
        <authorList>
            <person name="Song Y."/>
            <person name="Hwang S."/>
            <person name="Cho B.-K."/>
        </authorList>
    </citation>
    <scope>NUCLEOTIDE SEQUENCE [LARGE SCALE GENOMIC DNA]</scope>
    <source>
        <strain evidence="8">DSM 8239</strain>
    </source>
</reference>
<evidence type="ECO:0000313" key="7">
    <source>
        <dbReference type="EMBL" id="KNZ42003.1"/>
    </source>
</evidence>
<dbReference type="PROSITE" id="PS50949">
    <property type="entry name" value="HTH_GNTR"/>
    <property type="match status" value="1"/>
</dbReference>
<dbReference type="RefSeq" id="WP_050739994.1">
    <property type="nucleotide sequence ID" value="NZ_LGYO01000021.1"/>
</dbReference>
<evidence type="ECO:0000256" key="5">
    <source>
        <dbReference type="ARBA" id="ARBA00023163"/>
    </source>
</evidence>
<proteinExistence type="inferred from homology"/>
<keyword evidence="8" id="KW-1185">Reference proteome</keyword>
<dbReference type="CDD" id="cd00609">
    <property type="entry name" value="AAT_like"/>
    <property type="match status" value="1"/>
</dbReference>
<dbReference type="PANTHER" id="PTHR46577:SF1">
    <property type="entry name" value="HTH-TYPE TRANSCRIPTIONAL REGULATORY PROTEIN GABR"/>
    <property type="match status" value="1"/>
</dbReference>
<dbReference type="GO" id="GO:0003677">
    <property type="term" value="F:DNA binding"/>
    <property type="evidence" value="ECO:0007669"/>
    <property type="project" value="UniProtKB-KW"/>
</dbReference>
<dbReference type="PATRIC" id="fig|52689.4.peg.939"/>
<dbReference type="SMART" id="SM00345">
    <property type="entry name" value="HTH_GNTR"/>
    <property type="match status" value="1"/>
</dbReference>
<evidence type="ECO:0000256" key="4">
    <source>
        <dbReference type="ARBA" id="ARBA00023125"/>
    </source>
</evidence>
<accession>A0A0L6U0H7</accession>
<dbReference type="STRING" id="52689.AKG39_08660"/>
<dbReference type="Pfam" id="PF00155">
    <property type="entry name" value="Aminotran_1_2"/>
    <property type="match status" value="1"/>
</dbReference>
<comment type="similarity">
    <text evidence="1">In the C-terminal section; belongs to the class-I pyridoxal-phosphate-dependent aminotransferase family.</text>
</comment>
<dbReference type="InterPro" id="IPR051446">
    <property type="entry name" value="HTH_trans_reg/aminotransferase"/>
</dbReference>
<dbReference type="InterPro" id="IPR036388">
    <property type="entry name" value="WH-like_DNA-bd_sf"/>
</dbReference>
<evidence type="ECO:0000256" key="2">
    <source>
        <dbReference type="ARBA" id="ARBA00022898"/>
    </source>
</evidence>
<dbReference type="Gene3D" id="3.40.640.10">
    <property type="entry name" value="Type I PLP-dependent aspartate aminotransferase-like (Major domain)"/>
    <property type="match status" value="1"/>
</dbReference>
<gene>
    <name evidence="7" type="ORF">AKG39_08660</name>
</gene>
<dbReference type="CDD" id="cd07377">
    <property type="entry name" value="WHTH_GntR"/>
    <property type="match status" value="1"/>
</dbReference>
<dbReference type="OrthoDB" id="9808770at2"/>
<dbReference type="SUPFAM" id="SSF46785">
    <property type="entry name" value="Winged helix' DNA-binding domain"/>
    <property type="match status" value="1"/>
</dbReference>
<dbReference type="InterPro" id="IPR015421">
    <property type="entry name" value="PyrdxlP-dep_Trfase_major"/>
</dbReference>
<name>A0A0L6U0H7_9FIRM</name>
<dbReference type="SUPFAM" id="SSF53383">
    <property type="entry name" value="PLP-dependent transferases"/>
    <property type="match status" value="1"/>
</dbReference>
<dbReference type="InterPro" id="IPR004839">
    <property type="entry name" value="Aminotransferase_I/II_large"/>
</dbReference>
<protein>
    <submittedName>
        <fullName evidence="7">Transcriptional regulator</fullName>
    </submittedName>
</protein>